<dbReference type="Proteomes" id="UP000237105">
    <property type="component" value="Unassembled WGS sequence"/>
</dbReference>
<accession>A0A2P5CA96</accession>
<dbReference type="InterPro" id="IPR036396">
    <property type="entry name" value="Cyt_P450_sf"/>
</dbReference>
<dbReference type="STRING" id="3476.A0A2P5CA96"/>
<evidence type="ECO:0000313" key="5">
    <source>
        <dbReference type="Proteomes" id="UP000237105"/>
    </source>
</evidence>
<organism evidence="4 5">
    <name type="scientific">Parasponia andersonii</name>
    <name type="common">Sponia andersonii</name>
    <dbReference type="NCBI Taxonomy" id="3476"/>
    <lineage>
        <taxon>Eukaryota</taxon>
        <taxon>Viridiplantae</taxon>
        <taxon>Streptophyta</taxon>
        <taxon>Embryophyta</taxon>
        <taxon>Tracheophyta</taxon>
        <taxon>Spermatophyta</taxon>
        <taxon>Magnoliopsida</taxon>
        <taxon>eudicotyledons</taxon>
        <taxon>Gunneridae</taxon>
        <taxon>Pentapetalae</taxon>
        <taxon>rosids</taxon>
        <taxon>fabids</taxon>
        <taxon>Rosales</taxon>
        <taxon>Cannabaceae</taxon>
        <taxon>Parasponia</taxon>
    </lineage>
</organism>
<dbReference type="EMBL" id="JXTB01000153">
    <property type="protein sequence ID" value="PON57996.1"/>
    <property type="molecule type" value="Genomic_DNA"/>
</dbReference>
<comment type="similarity">
    <text evidence="1">Belongs to the cytochrome P450 family.</text>
</comment>
<sequence>MKESKKFKDNYNAFMASLISFPLNIPGTVYHACMQGRNNVIKVIKDTIKQRTIHGDFLDHLLDEIKKEETFLNEEIAIDMVFLLLFASYETTSSAITLAI</sequence>
<comment type="caution">
    <text evidence="4">The sequence shown here is derived from an EMBL/GenBank/DDBJ whole genome shotgun (WGS) entry which is preliminary data.</text>
</comment>
<dbReference type="Gene3D" id="1.10.630.10">
    <property type="entry name" value="Cytochrome P450"/>
    <property type="match status" value="1"/>
</dbReference>
<dbReference type="GO" id="GO:0016132">
    <property type="term" value="P:brassinosteroid biosynthetic process"/>
    <property type="evidence" value="ECO:0007669"/>
    <property type="project" value="TreeGrafter"/>
</dbReference>
<dbReference type="PANTHER" id="PTHR24286:SF185">
    <property type="entry name" value="CYTOCHROME P450 87A3-LIKE"/>
    <property type="match status" value="1"/>
</dbReference>
<dbReference type="AlphaFoldDB" id="A0A2P5CA96"/>
<evidence type="ECO:0000256" key="1">
    <source>
        <dbReference type="ARBA" id="ARBA00010617"/>
    </source>
</evidence>
<reference evidence="5" key="1">
    <citation type="submission" date="2016-06" db="EMBL/GenBank/DDBJ databases">
        <title>Parallel loss of symbiosis genes in relatives of nitrogen-fixing non-legume Parasponia.</title>
        <authorList>
            <person name="Van Velzen R."/>
            <person name="Holmer R."/>
            <person name="Bu F."/>
            <person name="Rutten L."/>
            <person name="Van Zeijl A."/>
            <person name="Liu W."/>
            <person name="Santuari L."/>
            <person name="Cao Q."/>
            <person name="Sharma T."/>
            <person name="Shen D."/>
            <person name="Roswanjaya Y."/>
            <person name="Wardhani T."/>
            <person name="Kalhor M.S."/>
            <person name="Jansen J."/>
            <person name="Van den Hoogen J."/>
            <person name="Gungor B."/>
            <person name="Hartog M."/>
            <person name="Hontelez J."/>
            <person name="Verver J."/>
            <person name="Yang W.-C."/>
            <person name="Schijlen E."/>
            <person name="Repin R."/>
            <person name="Schilthuizen M."/>
            <person name="Schranz E."/>
            <person name="Heidstra R."/>
            <person name="Miyata K."/>
            <person name="Fedorova E."/>
            <person name="Kohlen W."/>
            <person name="Bisseling T."/>
            <person name="Smit S."/>
            <person name="Geurts R."/>
        </authorList>
    </citation>
    <scope>NUCLEOTIDE SEQUENCE [LARGE SCALE GENOMIC DNA]</scope>
    <source>
        <strain evidence="5">cv. WU1-14</strain>
    </source>
</reference>
<name>A0A2P5CA96_PARAD</name>
<gene>
    <name evidence="4" type="ORF">PanWU01x14_169270</name>
</gene>
<evidence type="ECO:0000256" key="3">
    <source>
        <dbReference type="ARBA" id="ARBA00023004"/>
    </source>
</evidence>
<dbReference type="GO" id="GO:0020037">
    <property type="term" value="F:heme binding"/>
    <property type="evidence" value="ECO:0007669"/>
    <property type="project" value="InterPro"/>
</dbReference>
<proteinExistence type="inferred from homology"/>
<dbReference type="GO" id="GO:0005506">
    <property type="term" value="F:iron ion binding"/>
    <property type="evidence" value="ECO:0007669"/>
    <property type="project" value="InterPro"/>
</dbReference>
<dbReference type="OrthoDB" id="1934386at2759"/>
<dbReference type="Pfam" id="PF00067">
    <property type="entry name" value="p450"/>
    <property type="match status" value="1"/>
</dbReference>
<dbReference type="GO" id="GO:0016125">
    <property type="term" value="P:sterol metabolic process"/>
    <property type="evidence" value="ECO:0007669"/>
    <property type="project" value="TreeGrafter"/>
</dbReference>
<protein>
    <submittedName>
        <fullName evidence="4">Cytochrome P</fullName>
    </submittedName>
</protein>
<evidence type="ECO:0000313" key="4">
    <source>
        <dbReference type="EMBL" id="PON57996.1"/>
    </source>
</evidence>
<dbReference type="GO" id="GO:0004497">
    <property type="term" value="F:monooxygenase activity"/>
    <property type="evidence" value="ECO:0007669"/>
    <property type="project" value="InterPro"/>
</dbReference>
<dbReference type="SUPFAM" id="SSF48264">
    <property type="entry name" value="Cytochrome P450"/>
    <property type="match status" value="1"/>
</dbReference>
<keyword evidence="2" id="KW-0479">Metal-binding</keyword>
<dbReference type="GO" id="GO:0010268">
    <property type="term" value="P:brassinosteroid homeostasis"/>
    <property type="evidence" value="ECO:0007669"/>
    <property type="project" value="TreeGrafter"/>
</dbReference>
<keyword evidence="3" id="KW-0408">Iron</keyword>
<dbReference type="InterPro" id="IPR001128">
    <property type="entry name" value="Cyt_P450"/>
</dbReference>
<dbReference type="PANTHER" id="PTHR24286">
    <property type="entry name" value="CYTOCHROME P450 26"/>
    <property type="match status" value="1"/>
</dbReference>
<keyword evidence="5" id="KW-1185">Reference proteome</keyword>
<evidence type="ECO:0000256" key="2">
    <source>
        <dbReference type="ARBA" id="ARBA00022723"/>
    </source>
</evidence>
<dbReference type="GO" id="GO:0016705">
    <property type="term" value="F:oxidoreductase activity, acting on paired donors, with incorporation or reduction of molecular oxygen"/>
    <property type="evidence" value="ECO:0007669"/>
    <property type="project" value="InterPro"/>
</dbReference>